<dbReference type="InterPro" id="IPR004320">
    <property type="entry name" value="BPS1_pln"/>
</dbReference>
<dbReference type="Pfam" id="PF03087">
    <property type="entry name" value="BPS1"/>
    <property type="match status" value="1"/>
</dbReference>
<dbReference type="AlphaFoldDB" id="A0A9Q0CEP6"/>
<evidence type="ECO:0000313" key="1">
    <source>
        <dbReference type="EMBL" id="KAJ1692567.1"/>
    </source>
</evidence>
<name>A0A9Q0CEP6_9POAL</name>
<reference evidence="1" key="1">
    <citation type="journal article" date="2022" name="Cell">
        <title>Repeat-based holocentromeres influence genome architecture and karyotype evolution.</title>
        <authorList>
            <person name="Hofstatter P.G."/>
            <person name="Thangavel G."/>
            <person name="Lux T."/>
            <person name="Neumann P."/>
            <person name="Vondrak T."/>
            <person name="Novak P."/>
            <person name="Zhang M."/>
            <person name="Costa L."/>
            <person name="Castellani M."/>
            <person name="Scott A."/>
            <person name="Toegelov H."/>
            <person name="Fuchs J."/>
            <person name="Mata-Sucre Y."/>
            <person name="Dias Y."/>
            <person name="Vanzela A.L.L."/>
            <person name="Huettel B."/>
            <person name="Almeida C.C.S."/>
            <person name="Simkova H."/>
            <person name="Souza G."/>
            <person name="Pedrosa-Harand A."/>
            <person name="Macas J."/>
            <person name="Mayer K.F.X."/>
            <person name="Houben A."/>
            <person name="Marques A."/>
        </authorList>
    </citation>
    <scope>NUCLEOTIDE SEQUENCE</scope>
    <source>
        <strain evidence="1">RhyBre1mFocal</strain>
    </source>
</reference>
<sequence length="277" mass="30440">MIPGFNRSITFPMTQWPKKRAAYHVRSVSLPCESRPFIANLKEKLVVVQSWAAGTDTSLASIEAGLSHIELLLLDVSEFLNLSETKTVLQHAAASTECLLETFLYLVDSYGSLQSEMVAVKQHYFEVQSALRTHDSALVVSSLKSQRRLEKELSHLAATLRATTKTLHLGLSSNASEAEIIEVVKEAIGATSAASVVLLNRVAAVLAASSSAAASMASYTVWPFKMRSRNEEREMLYHVKFEELEGCIDMVERGTESALRSLVNSRVLLLNIQSGLL</sequence>
<dbReference type="Proteomes" id="UP001151287">
    <property type="component" value="Unassembled WGS sequence"/>
</dbReference>
<protein>
    <submittedName>
        <fullName evidence="1">Uncharacterized protein</fullName>
    </submittedName>
</protein>
<dbReference type="EMBL" id="JAMQYH010000003">
    <property type="protein sequence ID" value="KAJ1692567.1"/>
    <property type="molecule type" value="Genomic_DNA"/>
</dbReference>
<dbReference type="OrthoDB" id="1701699at2759"/>
<keyword evidence="2" id="KW-1185">Reference proteome</keyword>
<dbReference type="PANTHER" id="PTHR33070">
    <property type="entry name" value="OS06G0725500 PROTEIN"/>
    <property type="match status" value="1"/>
</dbReference>
<evidence type="ECO:0000313" key="2">
    <source>
        <dbReference type="Proteomes" id="UP001151287"/>
    </source>
</evidence>
<proteinExistence type="predicted"/>
<gene>
    <name evidence="1" type="ORF">LUZ63_009265</name>
</gene>
<dbReference type="GO" id="GO:0048364">
    <property type="term" value="P:root development"/>
    <property type="evidence" value="ECO:0007669"/>
    <property type="project" value="InterPro"/>
</dbReference>
<dbReference type="GO" id="GO:0048367">
    <property type="term" value="P:shoot system development"/>
    <property type="evidence" value="ECO:0007669"/>
    <property type="project" value="InterPro"/>
</dbReference>
<dbReference type="PANTHER" id="PTHR33070:SF49">
    <property type="entry name" value="OS06G0725500 PROTEIN"/>
    <property type="match status" value="1"/>
</dbReference>
<organism evidence="1 2">
    <name type="scientific">Rhynchospora breviuscula</name>
    <dbReference type="NCBI Taxonomy" id="2022672"/>
    <lineage>
        <taxon>Eukaryota</taxon>
        <taxon>Viridiplantae</taxon>
        <taxon>Streptophyta</taxon>
        <taxon>Embryophyta</taxon>
        <taxon>Tracheophyta</taxon>
        <taxon>Spermatophyta</taxon>
        <taxon>Magnoliopsida</taxon>
        <taxon>Liliopsida</taxon>
        <taxon>Poales</taxon>
        <taxon>Cyperaceae</taxon>
        <taxon>Cyperoideae</taxon>
        <taxon>Rhynchosporeae</taxon>
        <taxon>Rhynchospora</taxon>
    </lineage>
</organism>
<accession>A0A9Q0CEP6</accession>
<comment type="caution">
    <text evidence="1">The sequence shown here is derived from an EMBL/GenBank/DDBJ whole genome shotgun (WGS) entry which is preliminary data.</text>
</comment>